<organism evidence="2 3">
    <name type="scientific">Batillaria attramentaria</name>
    <dbReference type="NCBI Taxonomy" id="370345"/>
    <lineage>
        <taxon>Eukaryota</taxon>
        <taxon>Metazoa</taxon>
        <taxon>Spiralia</taxon>
        <taxon>Lophotrochozoa</taxon>
        <taxon>Mollusca</taxon>
        <taxon>Gastropoda</taxon>
        <taxon>Caenogastropoda</taxon>
        <taxon>Sorbeoconcha</taxon>
        <taxon>Cerithioidea</taxon>
        <taxon>Batillariidae</taxon>
        <taxon>Batillaria</taxon>
    </lineage>
</organism>
<keyword evidence="3" id="KW-1185">Reference proteome</keyword>
<dbReference type="EMBL" id="JACVVK020000047">
    <property type="protein sequence ID" value="KAK7498963.1"/>
    <property type="molecule type" value="Genomic_DNA"/>
</dbReference>
<accession>A0ABD0LIN0</accession>
<dbReference type="Proteomes" id="UP001519460">
    <property type="component" value="Unassembled WGS sequence"/>
</dbReference>
<evidence type="ECO:0000313" key="3">
    <source>
        <dbReference type="Proteomes" id="UP001519460"/>
    </source>
</evidence>
<evidence type="ECO:0000256" key="1">
    <source>
        <dbReference type="SAM" id="SignalP"/>
    </source>
</evidence>
<reference evidence="2 3" key="1">
    <citation type="journal article" date="2023" name="Sci. Data">
        <title>Genome assembly of the Korean intertidal mud-creeper Batillaria attramentaria.</title>
        <authorList>
            <person name="Patra A.K."/>
            <person name="Ho P.T."/>
            <person name="Jun S."/>
            <person name="Lee S.J."/>
            <person name="Kim Y."/>
            <person name="Won Y.J."/>
        </authorList>
    </citation>
    <scope>NUCLEOTIDE SEQUENCE [LARGE SCALE GENOMIC DNA]</scope>
    <source>
        <strain evidence="2">Wonlab-2016</strain>
    </source>
</reference>
<name>A0ABD0LIN0_9CAEN</name>
<proteinExistence type="predicted"/>
<feature type="chain" id="PRO_5044866720" evidence="1">
    <location>
        <begin position="23"/>
        <end position="125"/>
    </location>
</feature>
<comment type="caution">
    <text evidence="2">The sequence shown here is derived from an EMBL/GenBank/DDBJ whole genome shotgun (WGS) entry which is preliminary data.</text>
</comment>
<keyword evidence="1" id="KW-0732">Signal</keyword>
<sequence>MPGVKGNAPLSVTGTLLHCLMAAEMPGVKGNAPLCRWNPTALSGDCRDAGSQRCRESKVTLLSVAGTLLHCLVTVEMPGVKGNAPLCRWNPTALPGNLCRNSVDTVIRNSVLALIYHTRRGKGGG</sequence>
<evidence type="ECO:0000313" key="2">
    <source>
        <dbReference type="EMBL" id="KAK7498963.1"/>
    </source>
</evidence>
<protein>
    <submittedName>
        <fullName evidence="2">Uncharacterized protein</fullName>
    </submittedName>
</protein>
<feature type="signal peptide" evidence="1">
    <location>
        <begin position="1"/>
        <end position="22"/>
    </location>
</feature>
<gene>
    <name evidence="2" type="ORF">BaRGS_00009772</name>
</gene>
<dbReference type="AlphaFoldDB" id="A0ABD0LIN0"/>